<evidence type="ECO:0000313" key="17">
    <source>
        <dbReference type="Proteomes" id="UP000191004"/>
    </source>
</evidence>
<evidence type="ECO:0000256" key="3">
    <source>
        <dbReference type="ARBA" id="ARBA00022448"/>
    </source>
</evidence>
<dbReference type="PROSITE" id="PS00211">
    <property type="entry name" value="ABC_TRANSPORTER_1"/>
    <property type="match status" value="2"/>
</dbReference>
<sequence length="1298" mass="141898">MCIAVTINARLSEHLNFSTVTSVSGYFLCVLADLALNDSQHSGVLKQFTFSYVNDYLQTPVEQNLPGLPKRAEPNRVFTVIKGLNPESQARALLPSYWRLVLTACFPELAMSFVYEFIDIVCKFASPWVLRRFLIERDVPSVVGIFLLSSANAFAVTQASYRVKTIGLELRAGLVSCIYDKILTSPNCSPSSAPVVNLVEVDAVRIQDFAPFVHAIWSAPLQLTLATVSLGLILGWQSTLAAALSVVAVTPLYYFCKHLIEKYQIAAMARRDARMALTLEALSNANLVKLWAQEPLMEKRLDAARHGELAVSESIVWVSTLLNMLMRGAPTLISVVAFMAAVAVGNPLRSEHIFPSLVFCSLLVYPLALLPIAVSSWAACAVSYARVRAFRAEQGAEETPSSARRPGRDSALPDGAAIYFSNVNFHWKEATEIPSLLKISFLVGEKQLAVLVGPVSAGKSTIVKLALGSLKPISGLVDTRGTIAYVPQDPWLITGSVRENILFGRDLEPAFYEAVIKACALERDLERMPHGDDTQIGSHGTGLSGGQKSRIALARAVYARADVYVLDDPLAAVDSQVHRHLVDHVIGPQGILKDKARLVVTNSAAVCAYADQVLQVTDGQLRDIKSGSPQLLKLPDRVHVPMVDKPDLSVEVASLDTNASSPDEEANSQSESVQENQNLENSSANNNQESSLGDPARVSFTDYKRWLRIAHIWRWSLMAFFTGLAFASNIMSTYMLKVFADRLGNGLFMRALEIYAAAGVVQTFMSCLSLLLGWYLCLKPTSYKIHGMLVAGVLQAPLSFLQRTPTGEIMNRFANDLARHDGPLFTCIFGFLNSLLRVVASLGTLLAFAPSSAVAVVALGALGWWLQRRCLGVLVETRRLDTSSRSPLITNLQETLAGSDIIRIFGRQAYFETRNFTNLRRNLTAYMAFISVELWLILRLSLICSLLQGLAAAFLLVGGVDVSATGFVMSYMLQLATSFTQTVLLRTQMECEMVSAQRIFSLIDTEAERMSTNEAEAVIRTENVDASWPSRGTVTFRDFSASYNYNYHDNYNDSSLILRDINLDFVPGQSTAIVGRTGAGKSSLALAMLRVLQPVRGRIEIDGTDITQVDLDVLRSRVAIIPQNCGAFAGTVRTNLDPNSVHDESDLLRVIRDSLFARGFKTPQAALNSPVLQGGSNLSAGQLQLLAVARCLLAGSSIVILDEVTSAMDEANQQLIQEALKTQLQNKTVITISHHLRSAIDNDRIIVMDNGAVAEIGSPKQLFENNGIFRTMAVAAGLESEFRSQLRSVEPLDGIPSE</sequence>
<evidence type="ECO:0000256" key="11">
    <source>
        <dbReference type="ARBA" id="ARBA00023180"/>
    </source>
</evidence>
<dbReference type="InterPro" id="IPR003593">
    <property type="entry name" value="AAA+_ATPase"/>
</dbReference>
<dbReference type="Pfam" id="PF00664">
    <property type="entry name" value="ABC_membrane"/>
    <property type="match status" value="2"/>
</dbReference>
<keyword evidence="5 13" id="KW-0812">Transmembrane</keyword>
<dbReference type="Proteomes" id="UP000191004">
    <property type="component" value="Unassembled WGS sequence"/>
</dbReference>
<dbReference type="GO" id="GO:0005886">
    <property type="term" value="C:plasma membrane"/>
    <property type="evidence" value="ECO:0007669"/>
    <property type="project" value="UniProtKB-SubCell"/>
</dbReference>
<dbReference type="PROSITE" id="PS50929">
    <property type="entry name" value="ABC_TM1F"/>
    <property type="match status" value="2"/>
</dbReference>
<protein>
    <submittedName>
        <fullName evidence="16">ABC metal resistance protein YCF1</fullName>
    </submittedName>
</protein>
<dbReference type="InterPro" id="IPR044726">
    <property type="entry name" value="ABCC_6TM_D2"/>
</dbReference>
<keyword evidence="17" id="KW-1185">Reference proteome</keyword>
<reference evidence="16 17" key="1">
    <citation type="submission" date="2016-04" db="EMBL/GenBank/DDBJ databases">
        <title>Multiple horizontal gene transfer events from other fungi enriched the ability of the initially mycotrophic fungus Trichoderma (Ascomycota) to feed on dead plant biomass.</title>
        <authorList>
            <person name="Atanasova L."/>
            <person name="Chenthamara K."/>
            <person name="Zhang J."/>
            <person name="Grujic M."/>
            <person name="Henrissat B."/>
            <person name="Kuo A."/>
            <person name="Aertz A."/>
            <person name="Salamov A."/>
            <person name="Lipzen A."/>
            <person name="Labutti K."/>
            <person name="Barry K."/>
            <person name="Miao Y."/>
            <person name="Rahimi M.J."/>
            <person name="Shen Q."/>
            <person name="Grigoriev I.V."/>
            <person name="Kubicek C.P."/>
            <person name="Druzhinina I.S."/>
        </authorList>
    </citation>
    <scope>NUCLEOTIDE SEQUENCE [LARGE SCALE GENOMIC DNA]</scope>
    <source>
        <strain evidence="16 17">NJAU 4742</strain>
    </source>
</reference>
<evidence type="ECO:0000256" key="1">
    <source>
        <dbReference type="ARBA" id="ARBA00004651"/>
    </source>
</evidence>
<dbReference type="PANTHER" id="PTHR24223:SF415">
    <property type="entry name" value="FI20190P1"/>
    <property type="match status" value="1"/>
</dbReference>
<dbReference type="PANTHER" id="PTHR24223">
    <property type="entry name" value="ATP-BINDING CASSETTE SUB-FAMILY C"/>
    <property type="match status" value="1"/>
</dbReference>
<evidence type="ECO:0000256" key="7">
    <source>
        <dbReference type="ARBA" id="ARBA00022741"/>
    </source>
</evidence>
<accession>A0A1T3CJQ5</accession>
<dbReference type="InterPro" id="IPR003439">
    <property type="entry name" value="ABC_transporter-like_ATP-bd"/>
</dbReference>
<dbReference type="InterPro" id="IPR011527">
    <property type="entry name" value="ABC1_TM_dom"/>
</dbReference>
<evidence type="ECO:0000256" key="6">
    <source>
        <dbReference type="ARBA" id="ARBA00022737"/>
    </source>
</evidence>
<evidence type="ECO:0000256" key="9">
    <source>
        <dbReference type="ARBA" id="ARBA00022989"/>
    </source>
</evidence>
<comment type="caution">
    <text evidence="16">The sequence shown here is derived from an EMBL/GenBank/DDBJ whole genome shotgun (WGS) entry which is preliminary data.</text>
</comment>
<dbReference type="GO" id="GO:0005524">
    <property type="term" value="F:ATP binding"/>
    <property type="evidence" value="ECO:0007669"/>
    <property type="project" value="UniProtKB-KW"/>
</dbReference>
<dbReference type="GO" id="GO:0140359">
    <property type="term" value="F:ABC-type transporter activity"/>
    <property type="evidence" value="ECO:0007669"/>
    <property type="project" value="InterPro"/>
</dbReference>
<dbReference type="SMART" id="SM00382">
    <property type="entry name" value="AAA"/>
    <property type="match status" value="2"/>
</dbReference>
<dbReference type="InterPro" id="IPR044746">
    <property type="entry name" value="ABCC_6TM_D1"/>
</dbReference>
<feature type="domain" description="ABC transmembrane type-1" evidence="15">
    <location>
        <begin position="113"/>
        <end position="379"/>
    </location>
</feature>
<dbReference type="InterPro" id="IPR036640">
    <property type="entry name" value="ABC1_TM_sf"/>
</dbReference>
<keyword evidence="7" id="KW-0547">Nucleotide-binding</keyword>
<feature type="transmembrane region" description="Helical" evidence="13">
    <location>
        <begin position="233"/>
        <end position="255"/>
    </location>
</feature>
<dbReference type="GO" id="GO:0016887">
    <property type="term" value="F:ATP hydrolysis activity"/>
    <property type="evidence" value="ECO:0007669"/>
    <property type="project" value="InterPro"/>
</dbReference>
<comment type="subcellular location">
    <subcellularLocation>
        <location evidence="1">Cell membrane</location>
        <topology evidence="1">Multi-pass membrane protein</topology>
    </subcellularLocation>
</comment>
<dbReference type="SUPFAM" id="SSF52540">
    <property type="entry name" value="P-loop containing nucleoside triphosphate hydrolases"/>
    <property type="match status" value="2"/>
</dbReference>
<organism evidence="16 17">
    <name type="scientific">Trichoderma guizhouense</name>
    <dbReference type="NCBI Taxonomy" id="1491466"/>
    <lineage>
        <taxon>Eukaryota</taxon>
        <taxon>Fungi</taxon>
        <taxon>Dikarya</taxon>
        <taxon>Ascomycota</taxon>
        <taxon>Pezizomycotina</taxon>
        <taxon>Sordariomycetes</taxon>
        <taxon>Hypocreomycetidae</taxon>
        <taxon>Hypocreales</taxon>
        <taxon>Hypocreaceae</taxon>
        <taxon>Trichoderma</taxon>
    </lineage>
</organism>
<keyword evidence="4" id="KW-1003">Cell membrane</keyword>
<dbReference type="FunFam" id="3.40.50.300:FF:000973">
    <property type="entry name" value="Multidrug resistance-associated protein 4"/>
    <property type="match status" value="1"/>
</dbReference>
<feature type="region of interest" description="Disordered" evidence="12">
    <location>
        <begin position="657"/>
        <end position="693"/>
    </location>
</feature>
<feature type="transmembrane region" description="Helical" evidence="13">
    <location>
        <begin position="364"/>
        <end position="385"/>
    </location>
</feature>
<evidence type="ECO:0000256" key="5">
    <source>
        <dbReference type="ARBA" id="ARBA00022692"/>
    </source>
</evidence>
<evidence type="ECO:0000256" key="8">
    <source>
        <dbReference type="ARBA" id="ARBA00022840"/>
    </source>
</evidence>
<feature type="compositionally biased region" description="Polar residues" evidence="12">
    <location>
        <begin position="657"/>
        <end position="673"/>
    </location>
</feature>
<feature type="transmembrane region" description="Helical" evidence="13">
    <location>
        <begin position="845"/>
        <end position="866"/>
    </location>
</feature>
<dbReference type="InterPro" id="IPR017871">
    <property type="entry name" value="ABC_transporter-like_CS"/>
</dbReference>
<feature type="domain" description="ABC transporter" evidence="14">
    <location>
        <begin position="1034"/>
        <end position="1275"/>
    </location>
</feature>
<feature type="domain" description="ABC transporter" evidence="14">
    <location>
        <begin position="418"/>
        <end position="643"/>
    </location>
</feature>
<dbReference type="Gene3D" id="1.20.1560.10">
    <property type="entry name" value="ABC transporter type 1, transmembrane domain"/>
    <property type="match status" value="2"/>
</dbReference>
<keyword evidence="3" id="KW-0813">Transport</keyword>
<evidence type="ECO:0000256" key="2">
    <source>
        <dbReference type="ARBA" id="ARBA00009726"/>
    </source>
</evidence>
<name>A0A1T3CJQ5_9HYPO</name>
<evidence type="ECO:0000256" key="10">
    <source>
        <dbReference type="ARBA" id="ARBA00023136"/>
    </source>
</evidence>
<evidence type="ECO:0000256" key="13">
    <source>
        <dbReference type="SAM" id="Phobius"/>
    </source>
</evidence>
<feature type="transmembrane region" description="Helical" evidence="13">
    <location>
        <begin position="324"/>
        <end position="344"/>
    </location>
</feature>
<dbReference type="EMBL" id="LVVK01000015">
    <property type="protein sequence ID" value="OPB41323.1"/>
    <property type="molecule type" value="Genomic_DNA"/>
</dbReference>
<dbReference type="InterPro" id="IPR027417">
    <property type="entry name" value="P-loop_NTPase"/>
</dbReference>
<keyword evidence="9 13" id="KW-1133">Transmembrane helix</keyword>
<evidence type="ECO:0000313" key="16">
    <source>
        <dbReference type="EMBL" id="OPB41323.1"/>
    </source>
</evidence>
<feature type="transmembrane region" description="Helical" evidence="13">
    <location>
        <begin position="712"/>
        <end position="734"/>
    </location>
</feature>
<dbReference type="Pfam" id="PF00005">
    <property type="entry name" value="ABC_tran"/>
    <property type="match status" value="2"/>
</dbReference>
<dbReference type="FunFam" id="3.40.50.300:FF:002145">
    <property type="entry name" value="ABC transporter (MsbA subfamily)"/>
    <property type="match status" value="1"/>
</dbReference>
<feature type="compositionally biased region" description="Low complexity" evidence="12">
    <location>
        <begin position="674"/>
        <end position="692"/>
    </location>
</feature>
<feature type="transmembrane region" description="Helical" evidence="13">
    <location>
        <begin position="822"/>
        <end position="840"/>
    </location>
</feature>
<dbReference type="PROSITE" id="PS50893">
    <property type="entry name" value="ABC_TRANSPORTER_2"/>
    <property type="match status" value="2"/>
</dbReference>
<evidence type="ECO:0000259" key="14">
    <source>
        <dbReference type="PROSITE" id="PS50893"/>
    </source>
</evidence>
<gene>
    <name evidence="16" type="ORF">A0O28_0080410</name>
</gene>
<keyword evidence="6" id="KW-0677">Repeat</keyword>
<keyword evidence="10 13" id="KW-0472">Membrane</keyword>
<dbReference type="CDD" id="cd18579">
    <property type="entry name" value="ABC_6TM_ABCC_D1"/>
    <property type="match status" value="1"/>
</dbReference>
<dbReference type="InterPro" id="IPR050173">
    <property type="entry name" value="ABC_transporter_C-like"/>
</dbReference>
<keyword evidence="8" id="KW-0067">ATP-binding</keyword>
<comment type="similarity">
    <text evidence="2">Belongs to the ABC transporter superfamily. ABCC family. Conjugate transporter (TC 3.A.1.208) subfamily.</text>
</comment>
<evidence type="ECO:0000256" key="12">
    <source>
        <dbReference type="SAM" id="MobiDB-lite"/>
    </source>
</evidence>
<dbReference type="CDD" id="cd03250">
    <property type="entry name" value="ABCC_MRP_domain1"/>
    <property type="match status" value="1"/>
</dbReference>
<dbReference type="SUPFAM" id="SSF90123">
    <property type="entry name" value="ABC transporter transmembrane region"/>
    <property type="match status" value="2"/>
</dbReference>
<dbReference type="Gene3D" id="3.40.50.300">
    <property type="entry name" value="P-loop containing nucleotide triphosphate hydrolases"/>
    <property type="match status" value="2"/>
</dbReference>
<proteinExistence type="inferred from homology"/>
<keyword evidence="11" id="KW-0325">Glycoprotein</keyword>
<evidence type="ECO:0000259" key="15">
    <source>
        <dbReference type="PROSITE" id="PS50929"/>
    </source>
</evidence>
<feature type="domain" description="ABC transmembrane type-1" evidence="15">
    <location>
        <begin position="717"/>
        <end position="981"/>
    </location>
</feature>
<dbReference type="CDD" id="cd18580">
    <property type="entry name" value="ABC_6TM_ABCC_D2"/>
    <property type="match status" value="1"/>
</dbReference>
<dbReference type="OrthoDB" id="6500128at2759"/>
<feature type="transmembrane region" description="Helical" evidence="13">
    <location>
        <begin position="754"/>
        <end position="778"/>
    </location>
</feature>
<evidence type="ECO:0000256" key="4">
    <source>
        <dbReference type="ARBA" id="ARBA00022475"/>
    </source>
</evidence>